<organism evidence="4 5">
    <name type="scientific">Penaeus vannamei</name>
    <name type="common">Whiteleg shrimp</name>
    <name type="synonym">Litopenaeus vannamei</name>
    <dbReference type="NCBI Taxonomy" id="6689"/>
    <lineage>
        <taxon>Eukaryota</taxon>
        <taxon>Metazoa</taxon>
        <taxon>Ecdysozoa</taxon>
        <taxon>Arthropoda</taxon>
        <taxon>Crustacea</taxon>
        <taxon>Multicrustacea</taxon>
        <taxon>Malacostraca</taxon>
        <taxon>Eumalacostraca</taxon>
        <taxon>Eucarida</taxon>
        <taxon>Decapoda</taxon>
        <taxon>Dendrobranchiata</taxon>
        <taxon>Penaeoidea</taxon>
        <taxon>Penaeidae</taxon>
        <taxon>Penaeus</taxon>
    </lineage>
</organism>
<evidence type="ECO:0000256" key="3">
    <source>
        <dbReference type="PROSITE-ProRule" id="PRU00023"/>
    </source>
</evidence>
<evidence type="ECO:0000313" key="4">
    <source>
        <dbReference type="EMBL" id="ROT75702.1"/>
    </source>
</evidence>
<reference evidence="4 5" key="1">
    <citation type="submission" date="2018-04" db="EMBL/GenBank/DDBJ databases">
        <authorList>
            <person name="Zhang X."/>
            <person name="Yuan J."/>
            <person name="Li F."/>
            <person name="Xiang J."/>
        </authorList>
    </citation>
    <scope>NUCLEOTIDE SEQUENCE [LARGE SCALE GENOMIC DNA]</scope>
    <source>
        <tissue evidence="4">Muscle</tissue>
    </source>
</reference>
<dbReference type="PANTHER" id="PTHR24198:SF165">
    <property type="entry name" value="ANKYRIN REPEAT-CONTAINING PROTEIN-RELATED"/>
    <property type="match status" value="1"/>
</dbReference>
<feature type="repeat" description="ANK" evidence="3">
    <location>
        <begin position="1"/>
        <end position="31"/>
    </location>
</feature>
<reference evidence="4 5" key="2">
    <citation type="submission" date="2019-01" db="EMBL/GenBank/DDBJ databases">
        <title>The decoding of complex shrimp genome reveals the adaptation for benthos swimmer, frequently molting mechanism and breeding impact on genome.</title>
        <authorList>
            <person name="Sun Y."/>
            <person name="Gao Y."/>
            <person name="Yu Y."/>
        </authorList>
    </citation>
    <scope>NUCLEOTIDE SEQUENCE [LARGE SCALE GENOMIC DNA]</scope>
    <source>
        <tissue evidence="4">Muscle</tissue>
    </source>
</reference>
<keyword evidence="5" id="KW-1185">Reference proteome</keyword>
<keyword evidence="1" id="KW-0677">Repeat</keyword>
<dbReference type="STRING" id="6689.A0A3R7N2T1"/>
<dbReference type="Pfam" id="PF00023">
    <property type="entry name" value="Ank"/>
    <property type="match status" value="1"/>
</dbReference>
<dbReference type="PANTHER" id="PTHR24198">
    <property type="entry name" value="ANKYRIN REPEAT AND PROTEIN KINASE DOMAIN-CONTAINING PROTEIN"/>
    <property type="match status" value="1"/>
</dbReference>
<protein>
    <submittedName>
        <fullName evidence="4">Putative ankyrin repeat-containing protein</fullName>
    </submittedName>
</protein>
<name>A0A3R7N2T1_PENVA</name>
<dbReference type="PROSITE" id="PS50297">
    <property type="entry name" value="ANK_REP_REGION"/>
    <property type="match status" value="3"/>
</dbReference>
<dbReference type="Proteomes" id="UP000283509">
    <property type="component" value="Unassembled WGS sequence"/>
</dbReference>
<dbReference type="SUPFAM" id="SSF48403">
    <property type="entry name" value="Ankyrin repeat"/>
    <property type="match status" value="1"/>
</dbReference>
<dbReference type="InterPro" id="IPR002110">
    <property type="entry name" value="Ankyrin_rpt"/>
</dbReference>
<evidence type="ECO:0000256" key="2">
    <source>
        <dbReference type="ARBA" id="ARBA00023043"/>
    </source>
</evidence>
<dbReference type="SMART" id="SM00248">
    <property type="entry name" value="ANK"/>
    <property type="match status" value="3"/>
</dbReference>
<dbReference type="EMBL" id="QCYY01001744">
    <property type="protein sequence ID" value="ROT75702.1"/>
    <property type="molecule type" value="Genomic_DNA"/>
</dbReference>
<feature type="repeat" description="ANK" evidence="3">
    <location>
        <begin position="61"/>
        <end position="93"/>
    </location>
</feature>
<dbReference type="AlphaFoldDB" id="A0A3R7N2T1"/>
<keyword evidence="2 3" id="KW-0040">ANK repeat</keyword>
<gene>
    <name evidence="4" type="ORF">C7M84_005746</name>
</gene>
<evidence type="ECO:0000256" key="1">
    <source>
        <dbReference type="ARBA" id="ARBA00022737"/>
    </source>
</evidence>
<proteinExistence type="predicted"/>
<feature type="repeat" description="ANK" evidence="3">
    <location>
        <begin position="94"/>
        <end position="126"/>
    </location>
</feature>
<dbReference type="InterPro" id="IPR036770">
    <property type="entry name" value="Ankyrin_rpt-contain_sf"/>
</dbReference>
<evidence type="ECO:0000313" key="5">
    <source>
        <dbReference type="Proteomes" id="UP000283509"/>
    </source>
</evidence>
<dbReference type="Pfam" id="PF12796">
    <property type="entry name" value="Ank_2"/>
    <property type="match status" value="1"/>
</dbReference>
<dbReference type="PROSITE" id="PS50088">
    <property type="entry name" value="ANK_REPEAT"/>
    <property type="match status" value="3"/>
</dbReference>
<dbReference type="OrthoDB" id="6366928at2759"/>
<dbReference type="Gene3D" id="1.25.40.20">
    <property type="entry name" value="Ankyrin repeat-containing domain"/>
    <property type="match status" value="3"/>
</dbReference>
<accession>A0A3R7N2T1</accession>
<sequence length="152" mass="16810">MAPLHLASQEGHDRIVQLLLDVEADPLSTDGQKYLPITTPLRRATPRAAGEKIDLNKQDRQGNTALHIAAKSGFDKFVKQIIELESNINIKNKAGNTPLMEAATKNRASCLLMLLHKGAKVDEVNKAKRSVLHIASDRRSGECMEYILKMVT</sequence>
<comment type="caution">
    <text evidence="4">The sequence shown here is derived from an EMBL/GenBank/DDBJ whole genome shotgun (WGS) entry which is preliminary data.</text>
</comment>